<feature type="transmembrane region" description="Helical" evidence="2">
    <location>
        <begin position="62"/>
        <end position="81"/>
    </location>
</feature>
<dbReference type="Pfam" id="PF00892">
    <property type="entry name" value="EamA"/>
    <property type="match status" value="1"/>
</dbReference>
<proteinExistence type="inferred from homology"/>
<feature type="transmembrane region" description="Helical" evidence="2">
    <location>
        <begin position="31"/>
        <end position="50"/>
    </location>
</feature>
<keyword evidence="2" id="KW-0812">Transmembrane</keyword>
<organism evidence="4 5">
    <name type="scientific">Kribbella ginsengisoli</name>
    <dbReference type="NCBI Taxonomy" id="363865"/>
    <lineage>
        <taxon>Bacteria</taxon>
        <taxon>Bacillati</taxon>
        <taxon>Actinomycetota</taxon>
        <taxon>Actinomycetes</taxon>
        <taxon>Propionibacteriales</taxon>
        <taxon>Kribbellaceae</taxon>
        <taxon>Kribbella</taxon>
    </lineage>
</organism>
<evidence type="ECO:0000256" key="2">
    <source>
        <dbReference type="SAM" id="Phobius"/>
    </source>
</evidence>
<accession>A0ABP6Z888</accession>
<evidence type="ECO:0000313" key="4">
    <source>
        <dbReference type="EMBL" id="GAA3598048.1"/>
    </source>
</evidence>
<name>A0ABP6Z888_9ACTN</name>
<evidence type="ECO:0000259" key="3">
    <source>
        <dbReference type="Pfam" id="PF00892"/>
    </source>
</evidence>
<protein>
    <submittedName>
        <fullName evidence="4">DMT family transporter</fullName>
    </submittedName>
</protein>
<reference evidence="5" key="1">
    <citation type="journal article" date="2019" name="Int. J. Syst. Evol. Microbiol.">
        <title>The Global Catalogue of Microorganisms (GCM) 10K type strain sequencing project: providing services to taxonomists for standard genome sequencing and annotation.</title>
        <authorList>
            <consortium name="The Broad Institute Genomics Platform"/>
            <consortium name="The Broad Institute Genome Sequencing Center for Infectious Disease"/>
            <person name="Wu L."/>
            <person name="Ma J."/>
        </authorList>
    </citation>
    <scope>NUCLEOTIDE SEQUENCE [LARGE SCALE GENOMIC DNA]</scope>
    <source>
        <strain evidence="5">JCM 16928</strain>
    </source>
</reference>
<dbReference type="InterPro" id="IPR000620">
    <property type="entry name" value="EamA_dom"/>
</dbReference>
<gene>
    <name evidence="4" type="ORF">GCM10022235_82320</name>
</gene>
<evidence type="ECO:0000256" key="1">
    <source>
        <dbReference type="ARBA" id="ARBA00007362"/>
    </source>
</evidence>
<dbReference type="EMBL" id="BAABAA010000021">
    <property type="protein sequence ID" value="GAA3598048.1"/>
    <property type="molecule type" value="Genomic_DNA"/>
</dbReference>
<feature type="transmembrane region" description="Helical" evidence="2">
    <location>
        <begin position="199"/>
        <end position="220"/>
    </location>
</feature>
<dbReference type="SUPFAM" id="SSF103481">
    <property type="entry name" value="Multidrug resistance efflux transporter EmrE"/>
    <property type="match status" value="2"/>
</dbReference>
<keyword evidence="2" id="KW-0472">Membrane</keyword>
<comment type="similarity">
    <text evidence="1">Belongs to the EamA transporter family.</text>
</comment>
<feature type="transmembrane region" description="Helical" evidence="2">
    <location>
        <begin position="167"/>
        <end position="187"/>
    </location>
</feature>
<feature type="transmembrane region" description="Helical" evidence="2">
    <location>
        <begin position="251"/>
        <end position="270"/>
    </location>
</feature>
<keyword evidence="2" id="KW-1133">Transmembrane helix</keyword>
<feature type="transmembrane region" description="Helical" evidence="2">
    <location>
        <begin position="226"/>
        <end position="244"/>
    </location>
</feature>
<sequence>MMVLGILVAAALCHAGWNLLMKKATQDGPQLAWLCAVIAAPVSVGLLVWAGLQGELAKTWPAGLVSMVLHTAYSVVLRWAYKAGDFNVVYSVSRGATPVIVTLAAIPWIGSPPPQVWVGVAAVVVGVMVMDRVASGRGSLPGVAVAGCSAAYTLWDGYAIASLGVSVLPYLAVTNVGQLAVLSLVLGRRRRLDFSGWRRAVPIAVLTPASYGLVLVAMSISPVSTVAVGRTLNVAVGNLLGIVVLRERLTLVSVVGLTAVLAGVVLVSIGA</sequence>
<feature type="transmembrane region" description="Helical" evidence="2">
    <location>
        <begin position="140"/>
        <end position="161"/>
    </location>
</feature>
<dbReference type="Proteomes" id="UP001501222">
    <property type="component" value="Unassembled WGS sequence"/>
</dbReference>
<dbReference type="InterPro" id="IPR037185">
    <property type="entry name" value="EmrE-like"/>
</dbReference>
<dbReference type="Gene3D" id="1.10.3730.20">
    <property type="match status" value="2"/>
</dbReference>
<evidence type="ECO:0000313" key="5">
    <source>
        <dbReference type="Proteomes" id="UP001501222"/>
    </source>
</evidence>
<keyword evidence="5" id="KW-1185">Reference proteome</keyword>
<feature type="domain" description="EamA" evidence="3">
    <location>
        <begin position="143"/>
        <end position="268"/>
    </location>
</feature>
<comment type="caution">
    <text evidence="4">The sequence shown here is derived from an EMBL/GenBank/DDBJ whole genome shotgun (WGS) entry which is preliminary data.</text>
</comment>